<dbReference type="Proteomes" id="UP001190700">
    <property type="component" value="Unassembled WGS sequence"/>
</dbReference>
<keyword evidence="2" id="KW-1185">Reference proteome</keyword>
<protein>
    <submittedName>
        <fullName evidence="1">Uncharacterized protein</fullName>
    </submittedName>
</protein>
<evidence type="ECO:0000313" key="1">
    <source>
        <dbReference type="EMBL" id="KAK3273788.1"/>
    </source>
</evidence>
<accession>A0AAE0G9K5</accession>
<gene>
    <name evidence="1" type="ORF">CYMTET_17987</name>
</gene>
<dbReference type="EMBL" id="LGRX02008255">
    <property type="protein sequence ID" value="KAK3273788.1"/>
    <property type="molecule type" value="Genomic_DNA"/>
</dbReference>
<organism evidence="1 2">
    <name type="scientific">Cymbomonas tetramitiformis</name>
    <dbReference type="NCBI Taxonomy" id="36881"/>
    <lineage>
        <taxon>Eukaryota</taxon>
        <taxon>Viridiplantae</taxon>
        <taxon>Chlorophyta</taxon>
        <taxon>Pyramimonadophyceae</taxon>
        <taxon>Pyramimonadales</taxon>
        <taxon>Pyramimonadaceae</taxon>
        <taxon>Cymbomonas</taxon>
    </lineage>
</organism>
<proteinExistence type="predicted"/>
<sequence>MLEDVSAASFCVGDAIEEHAIDEYLQCCQPANARFGVCGVGGALHINTFKLHDNAPAVPPPPAAPTAPPSVVSADSGLYPVSMLHAHEPDASFMDKLRCGRASGCGGKLPLGFGHSALTSLAVCMLFSIVCATAVPSVATAFGGVGMGADTAPQVGGAIGSRGTFGSGIDVQYPVNRQSRFGSCLIFSYA</sequence>
<name>A0AAE0G9K5_9CHLO</name>
<dbReference type="AlphaFoldDB" id="A0AAE0G9K5"/>
<reference evidence="1 2" key="1">
    <citation type="journal article" date="2015" name="Genome Biol. Evol.">
        <title>Comparative Genomics of a Bacterivorous Green Alga Reveals Evolutionary Causalities and Consequences of Phago-Mixotrophic Mode of Nutrition.</title>
        <authorList>
            <person name="Burns J.A."/>
            <person name="Paasch A."/>
            <person name="Narechania A."/>
            <person name="Kim E."/>
        </authorList>
    </citation>
    <scope>NUCLEOTIDE SEQUENCE [LARGE SCALE GENOMIC DNA]</scope>
    <source>
        <strain evidence="1 2">PLY_AMNH</strain>
    </source>
</reference>
<evidence type="ECO:0000313" key="2">
    <source>
        <dbReference type="Proteomes" id="UP001190700"/>
    </source>
</evidence>
<comment type="caution">
    <text evidence="1">The sequence shown here is derived from an EMBL/GenBank/DDBJ whole genome shotgun (WGS) entry which is preliminary data.</text>
</comment>